<sequence length="163" mass="19433">MSAVDDKELRMSYRIGRGEQGVLTFEPYKSAILPLWRFKTPDIARKSSQDLWERFEQYDKDGDFVGMDMTRKFIQMGMTRAKRYANHAGGRKYDKKSGEELEKSSTHKGADEKLEASNIFREMWQQCREHKGYLARKEEFMKEQKEWDKQQKRKRKESAVNEC</sequence>
<name>A0ACC3D4W0_9PEZI</name>
<evidence type="ECO:0000313" key="2">
    <source>
        <dbReference type="Proteomes" id="UP001186974"/>
    </source>
</evidence>
<evidence type="ECO:0000313" key="1">
    <source>
        <dbReference type="EMBL" id="KAK3061889.1"/>
    </source>
</evidence>
<reference evidence="1" key="1">
    <citation type="submission" date="2024-09" db="EMBL/GenBank/DDBJ databases">
        <title>Black Yeasts Isolated from many extreme environments.</title>
        <authorList>
            <person name="Coleine C."/>
            <person name="Stajich J.E."/>
            <person name="Selbmann L."/>
        </authorList>
    </citation>
    <scope>NUCLEOTIDE SEQUENCE</scope>
    <source>
        <strain evidence="1">CCFEE 5737</strain>
    </source>
</reference>
<organism evidence="1 2">
    <name type="scientific">Coniosporium uncinatum</name>
    <dbReference type="NCBI Taxonomy" id="93489"/>
    <lineage>
        <taxon>Eukaryota</taxon>
        <taxon>Fungi</taxon>
        <taxon>Dikarya</taxon>
        <taxon>Ascomycota</taxon>
        <taxon>Pezizomycotina</taxon>
        <taxon>Dothideomycetes</taxon>
        <taxon>Dothideomycetes incertae sedis</taxon>
        <taxon>Coniosporium</taxon>
    </lineage>
</organism>
<protein>
    <submittedName>
        <fullName evidence="1">Uncharacterized protein</fullName>
    </submittedName>
</protein>
<accession>A0ACC3D4W0</accession>
<proteinExistence type="predicted"/>
<comment type="caution">
    <text evidence="1">The sequence shown here is derived from an EMBL/GenBank/DDBJ whole genome shotgun (WGS) entry which is preliminary data.</text>
</comment>
<gene>
    <name evidence="1" type="ORF">LTS18_005234</name>
</gene>
<keyword evidence="2" id="KW-1185">Reference proteome</keyword>
<dbReference type="EMBL" id="JAWDJW010007575">
    <property type="protein sequence ID" value="KAK3061889.1"/>
    <property type="molecule type" value="Genomic_DNA"/>
</dbReference>
<dbReference type="Proteomes" id="UP001186974">
    <property type="component" value="Unassembled WGS sequence"/>
</dbReference>